<evidence type="ECO:0000256" key="3">
    <source>
        <dbReference type="ARBA" id="ARBA00023235"/>
    </source>
</evidence>
<keyword evidence="3 5" id="KW-0413">Isomerase</keyword>
<dbReference type="Pfam" id="PF01479">
    <property type="entry name" value="S4"/>
    <property type="match status" value="1"/>
</dbReference>
<dbReference type="InterPro" id="IPR020094">
    <property type="entry name" value="TruA/RsuA/RluB/E/F_N"/>
</dbReference>
<evidence type="ECO:0000313" key="7">
    <source>
        <dbReference type="EMBL" id="KAB1439547.1"/>
    </source>
</evidence>
<gene>
    <name evidence="7" type="ORF">F7O84_03910</name>
</gene>
<dbReference type="NCBIfam" id="TIGR00093">
    <property type="entry name" value="pseudouridine synthase"/>
    <property type="match status" value="1"/>
</dbReference>
<dbReference type="InterPro" id="IPR002942">
    <property type="entry name" value="S4_RNA-bd"/>
</dbReference>
<dbReference type="PROSITE" id="PS50889">
    <property type="entry name" value="S4"/>
    <property type="match status" value="1"/>
</dbReference>
<dbReference type="Gene3D" id="3.30.70.1560">
    <property type="entry name" value="Alpha-L RNA-binding motif"/>
    <property type="match status" value="1"/>
</dbReference>
<dbReference type="SMART" id="SM00363">
    <property type="entry name" value="S4"/>
    <property type="match status" value="1"/>
</dbReference>
<reference evidence="7 8" key="2">
    <citation type="submission" date="2020-02" db="EMBL/GenBank/DDBJ databases">
        <title>Candidatus Galacturonibacter soehngenii shows hetero-acetogenic catabolism of galacturonic acid but lacks a canonical carbon monoxide dehydrogenase/acetyl-CoA synthase complex.</title>
        <authorList>
            <person name="Diender M."/>
            <person name="Stouten G.R."/>
            <person name="Petersen J.F."/>
            <person name="Nielsen P.H."/>
            <person name="Dueholm M.S."/>
            <person name="Pronk J.T."/>
            <person name="Van Loosdrecht M.C.M."/>
        </authorList>
    </citation>
    <scope>NUCLEOTIDE SEQUENCE [LARGE SCALE GENOMIC DNA]</scope>
    <source>
        <strain evidence="7">GalUA</strain>
    </source>
</reference>
<dbReference type="AlphaFoldDB" id="A0A7V7UCN4"/>
<dbReference type="SUPFAM" id="SSF55120">
    <property type="entry name" value="Pseudouridine synthase"/>
    <property type="match status" value="1"/>
</dbReference>
<dbReference type="Gene3D" id="3.30.70.580">
    <property type="entry name" value="Pseudouridine synthase I, catalytic domain, N-terminal subdomain"/>
    <property type="match status" value="1"/>
</dbReference>
<dbReference type="InterPro" id="IPR036986">
    <property type="entry name" value="S4_RNA-bd_sf"/>
</dbReference>
<name>A0A7V7UCN4_9FIRM</name>
<reference evidence="7 8" key="1">
    <citation type="submission" date="2019-09" db="EMBL/GenBank/DDBJ databases">
        <authorList>
            <person name="Valk L.C."/>
        </authorList>
    </citation>
    <scope>NUCLEOTIDE SEQUENCE [LARGE SCALE GENOMIC DNA]</scope>
    <source>
        <strain evidence="7">GalUA</strain>
    </source>
</reference>
<dbReference type="SUPFAM" id="SSF55174">
    <property type="entry name" value="Alpha-L RNA-binding motif"/>
    <property type="match status" value="1"/>
</dbReference>
<dbReference type="PANTHER" id="PTHR47683:SF4">
    <property type="entry name" value="PSEUDOURIDINE SYNTHASE"/>
    <property type="match status" value="1"/>
</dbReference>
<dbReference type="EC" id="5.4.99.-" evidence="5"/>
<dbReference type="Proteomes" id="UP000461768">
    <property type="component" value="Unassembled WGS sequence"/>
</dbReference>
<dbReference type="PANTHER" id="PTHR47683">
    <property type="entry name" value="PSEUDOURIDINE SYNTHASE FAMILY PROTEIN-RELATED"/>
    <property type="match status" value="1"/>
</dbReference>
<dbReference type="GO" id="GO:0005829">
    <property type="term" value="C:cytosol"/>
    <property type="evidence" value="ECO:0007669"/>
    <property type="project" value="UniProtKB-ARBA"/>
</dbReference>
<dbReference type="RefSeq" id="WP_151142153.1">
    <property type="nucleotide sequence ID" value="NZ_WAGX01000004.1"/>
</dbReference>
<feature type="domain" description="RNA-binding S4" evidence="6">
    <location>
        <begin position="1"/>
        <end position="59"/>
    </location>
</feature>
<accession>A0A7V7UCN4</accession>
<proteinExistence type="inferred from homology"/>
<evidence type="ECO:0000256" key="5">
    <source>
        <dbReference type="RuleBase" id="RU003887"/>
    </source>
</evidence>
<dbReference type="GO" id="GO:0120159">
    <property type="term" value="F:rRNA pseudouridine synthase activity"/>
    <property type="evidence" value="ECO:0007669"/>
    <property type="project" value="UniProtKB-ARBA"/>
</dbReference>
<dbReference type="PROSITE" id="PS01149">
    <property type="entry name" value="PSI_RSU"/>
    <property type="match status" value="1"/>
</dbReference>
<dbReference type="FunFam" id="3.10.290.10:FF:000003">
    <property type="entry name" value="Pseudouridine synthase"/>
    <property type="match status" value="1"/>
</dbReference>
<keyword evidence="8" id="KW-1185">Reference proteome</keyword>
<evidence type="ECO:0000256" key="1">
    <source>
        <dbReference type="ARBA" id="ARBA00008348"/>
    </source>
</evidence>
<dbReference type="InterPro" id="IPR000748">
    <property type="entry name" value="PsdUridine_synth_RsuA/RluB/E/F"/>
</dbReference>
<dbReference type="CDD" id="cd02553">
    <property type="entry name" value="PseudoU_synth_RsuA"/>
    <property type="match status" value="1"/>
</dbReference>
<comment type="similarity">
    <text evidence="1 5">Belongs to the pseudouridine synthase RsuA family.</text>
</comment>
<dbReference type="InterPro" id="IPR006145">
    <property type="entry name" value="PsdUridine_synth_RsuA/RluA"/>
</dbReference>
<dbReference type="GO" id="GO:0000455">
    <property type="term" value="P:enzyme-directed rRNA pseudouridine synthesis"/>
    <property type="evidence" value="ECO:0007669"/>
    <property type="project" value="UniProtKB-ARBA"/>
</dbReference>
<dbReference type="InterPro" id="IPR020103">
    <property type="entry name" value="PsdUridine_synth_cat_dom_sf"/>
</dbReference>
<dbReference type="Gene3D" id="3.10.290.10">
    <property type="entry name" value="RNA-binding S4 domain"/>
    <property type="match status" value="1"/>
</dbReference>
<evidence type="ECO:0000256" key="4">
    <source>
        <dbReference type="PROSITE-ProRule" id="PRU00182"/>
    </source>
</evidence>
<dbReference type="FunFam" id="3.30.70.1560:FF:000001">
    <property type="entry name" value="Pseudouridine synthase"/>
    <property type="match status" value="1"/>
</dbReference>
<evidence type="ECO:0000256" key="2">
    <source>
        <dbReference type="ARBA" id="ARBA00022884"/>
    </source>
</evidence>
<organism evidence="7 8">
    <name type="scientific">Candidatus Galacturonatibacter soehngenii</name>
    <dbReference type="NCBI Taxonomy" id="2307010"/>
    <lineage>
        <taxon>Bacteria</taxon>
        <taxon>Bacillati</taxon>
        <taxon>Bacillota</taxon>
        <taxon>Clostridia</taxon>
        <taxon>Lachnospirales</taxon>
        <taxon>Lachnospiraceae</taxon>
        <taxon>Candidatus Galacturonatibacter</taxon>
    </lineage>
</organism>
<evidence type="ECO:0000259" key="6">
    <source>
        <dbReference type="SMART" id="SM00363"/>
    </source>
</evidence>
<dbReference type="GO" id="GO:0003723">
    <property type="term" value="F:RNA binding"/>
    <property type="evidence" value="ECO:0007669"/>
    <property type="project" value="UniProtKB-KW"/>
</dbReference>
<dbReference type="InterPro" id="IPR018496">
    <property type="entry name" value="PsdUridine_synth_RsuA/RluB_CS"/>
</dbReference>
<comment type="caution">
    <text evidence="7">The sequence shown here is derived from an EMBL/GenBank/DDBJ whole genome shotgun (WGS) entry which is preliminary data.</text>
</comment>
<dbReference type="InterPro" id="IPR050343">
    <property type="entry name" value="RsuA_PseudoU_synthase"/>
</dbReference>
<keyword evidence="2 4" id="KW-0694">RNA-binding</keyword>
<dbReference type="InterPro" id="IPR042092">
    <property type="entry name" value="PsdUridine_s_RsuA/RluB/E/F_cat"/>
</dbReference>
<dbReference type="Pfam" id="PF00849">
    <property type="entry name" value="PseudoU_synth_2"/>
    <property type="match status" value="1"/>
</dbReference>
<sequence length="235" mass="26819">MRLDKFLAEAGIGSRSQVKTYVKKGMVTVNEEIVKKAEQKVDIEKDVVKFHGEIVEYVAFEYYMLNKPEGVVSATKDNVSKTVIELIKDKKREDLFPVGRLDKDTQGLLIITNDGELSHNMLSPRKHVDKTYYATIEGIVTKDDVALFLEGVDIGDEKLTMPAKLEILSSDNISEIKLTIREGRFHQVKRMFEAVGKKVLFLKRIEMGGLKLDESLKPGEYRKLTKEEINLLRRT</sequence>
<dbReference type="CDD" id="cd00165">
    <property type="entry name" value="S4"/>
    <property type="match status" value="1"/>
</dbReference>
<dbReference type="OrthoDB" id="9807213at2"/>
<protein>
    <recommendedName>
        <fullName evidence="5">Pseudouridine synthase</fullName>
        <ecNumber evidence="5">5.4.99.-</ecNumber>
    </recommendedName>
</protein>
<evidence type="ECO:0000313" key="8">
    <source>
        <dbReference type="Proteomes" id="UP000461768"/>
    </source>
</evidence>
<dbReference type="EMBL" id="WAGX01000004">
    <property type="protein sequence ID" value="KAB1439547.1"/>
    <property type="molecule type" value="Genomic_DNA"/>
</dbReference>